<sequence length="269" mass="30027">MAGILCRWLCVRPCHLVNGCTDFVDWVGGACVRFSECVASGCSPVGECLKQSGEWSVGNCSYCCSHWTQCTNEKCERPLSSCLFVSLLLGLSGVVCGVLGIVEMVTNSNESDDTATTRKTVYELLISNMVVSVVNISFSVYVFQTLNRQLRNKMYDKDDVTQEMWNFTIGNRVFALYLLLLIPMLISVVYGIAYGSEHHSTALIVVSVLACVYFAIGVFVFCRFAILQALKESNHRILLLTFCIFPCCWPCFVIYCLTWCCDECLKVAQ</sequence>
<dbReference type="AlphaFoldDB" id="X6M6N9"/>
<gene>
    <name evidence="3" type="ORF">RFI_28256</name>
</gene>
<feature type="transmembrane region" description="Helical" evidence="1">
    <location>
        <begin position="82"/>
        <end position="102"/>
    </location>
</feature>
<keyword evidence="2" id="KW-0732">Signal</keyword>
<protein>
    <submittedName>
        <fullName evidence="3">Uncharacterized protein</fullName>
    </submittedName>
</protein>
<dbReference type="EMBL" id="ASPP01024334">
    <property type="protein sequence ID" value="ETO09127.1"/>
    <property type="molecule type" value="Genomic_DNA"/>
</dbReference>
<feature type="non-terminal residue" evidence="3">
    <location>
        <position position="269"/>
    </location>
</feature>
<proteinExistence type="predicted"/>
<dbReference type="OMA" id="NEKCERP"/>
<evidence type="ECO:0000313" key="4">
    <source>
        <dbReference type="Proteomes" id="UP000023152"/>
    </source>
</evidence>
<accession>X6M6N9</accession>
<feature type="transmembrane region" description="Helical" evidence="1">
    <location>
        <begin position="174"/>
        <end position="196"/>
    </location>
</feature>
<keyword evidence="1" id="KW-0812">Transmembrane</keyword>
<feature type="transmembrane region" description="Helical" evidence="1">
    <location>
        <begin position="122"/>
        <end position="143"/>
    </location>
</feature>
<organism evidence="3 4">
    <name type="scientific">Reticulomyxa filosa</name>
    <dbReference type="NCBI Taxonomy" id="46433"/>
    <lineage>
        <taxon>Eukaryota</taxon>
        <taxon>Sar</taxon>
        <taxon>Rhizaria</taxon>
        <taxon>Retaria</taxon>
        <taxon>Foraminifera</taxon>
        <taxon>Monothalamids</taxon>
        <taxon>Reticulomyxidae</taxon>
        <taxon>Reticulomyxa</taxon>
    </lineage>
</organism>
<keyword evidence="1" id="KW-0472">Membrane</keyword>
<evidence type="ECO:0000256" key="2">
    <source>
        <dbReference type="SAM" id="SignalP"/>
    </source>
</evidence>
<feature type="signal peptide" evidence="2">
    <location>
        <begin position="1"/>
        <end position="19"/>
    </location>
</feature>
<reference evidence="3 4" key="1">
    <citation type="journal article" date="2013" name="Curr. Biol.">
        <title>The Genome of the Foraminiferan Reticulomyxa filosa.</title>
        <authorList>
            <person name="Glockner G."/>
            <person name="Hulsmann N."/>
            <person name="Schleicher M."/>
            <person name="Noegel A.A."/>
            <person name="Eichinger L."/>
            <person name="Gallinger C."/>
            <person name="Pawlowski J."/>
            <person name="Sierra R."/>
            <person name="Euteneuer U."/>
            <person name="Pillet L."/>
            <person name="Moustafa A."/>
            <person name="Platzer M."/>
            <person name="Groth M."/>
            <person name="Szafranski K."/>
            <person name="Schliwa M."/>
        </authorList>
    </citation>
    <scope>NUCLEOTIDE SEQUENCE [LARGE SCALE GENOMIC DNA]</scope>
</reference>
<name>X6M6N9_RETFI</name>
<evidence type="ECO:0000313" key="3">
    <source>
        <dbReference type="EMBL" id="ETO09127.1"/>
    </source>
</evidence>
<feature type="chain" id="PRO_5004975134" evidence="2">
    <location>
        <begin position="20"/>
        <end position="269"/>
    </location>
</feature>
<feature type="transmembrane region" description="Helical" evidence="1">
    <location>
        <begin position="202"/>
        <end position="225"/>
    </location>
</feature>
<comment type="caution">
    <text evidence="3">The sequence shown here is derived from an EMBL/GenBank/DDBJ whole genome shotgun (WGS) entry which is preliminary data.</text>
</comment>
<evidence type="ECO:0000256" key="1">
    <source>
        <dbReference type="SAM" id="Phobius"/>
    </source>
</evidence>
<keyword evidence="1" id="KW-1133">Transmembrane helix</keyword>
<feature type="transmembrane region" description="Helical" evidence="1">
    <location>
        <begin position="237"/>
        <end position="255"/>
    </location>
</feature>
<dbReference type="Proteomes" id="UP000023152">
    <property type="component" value="Unassembled WGS sequence"/>
</dbReference>
<keyword evidence="4" id="KW-1185">Reference proteome</keyword>